<dbReference type="PROSITE" id="PS50097">
    <property type="entry name" value="BTB"/>
    <property type="match status" value="1"/>
</dbReference>
<dbReference type="InterPro" id="IPR011333">
    <property type="entry name" value="SKP1/BTB/POZ_sf"/>
</dbReference>
<accession>A0A9P5X721</accession>
<protein>
    <recommendedName>
        <fullName evidence="1">BTB domain-containing protein</fullName>
    </recommendedName>
</protein>
<evidence type="ECO:0000313" key="3">
    <source>
        <dbReference type="Proteomes" id="UP000807342"/>
    </source>
</evidence>
<dbReference type="Gene3D" id="3.30.710.10">
    <property type="entry name" value="Potassium Channel Kv1.1, Chain A"/>
    <property type="match status" value="1"/>
</dbReference>
<dbReference type="EMBL" id="MU151283">
    <property type="protein sequence ID" value="KAF9445757.1"/>
    <property type="molecule type" value="Genomic_DNA"/>
</dbReference>
<feature type="domain" description="BTB" evidence="1">
    <location>
        <begin position="27"/>
        <end position="92"/>
    </location>
</feature>
<dbReference type="OrthoDB" id="3218112at2759"/>
<dbReference type="SUPFAM" id="SSF54695">
    <property type="entry name" value="POZ domain"/>
    <property type="match status" value="1"/>
</dbReference>
<sequence length="311" mass="35920">MSGTNNAEPYSTPKSLSKHSKFYFEDGSVILDVEHTLFRIHQSVLSRQSEVFRLMFSLKQPDDAPRIDGCPSIEMAGDSVKDMEELLATLYDPFYFDQLGQDNDIESLIMFISGILRISAKYEMLRIKKKCVDVLLDKFPTTLVGCDVIMKSEYLYKTAALVEAITLAHVANVPQILPWAYYISTHVSVKDLLSEPKLSWKDKALCLAGKDRLWHAQKTLTHVFLFDFELRSDQCPVGCNPRPPVVVWRDGERLRVNPHPLEVYNKWSDLKICPTCQRDFERRHREAREKFWGELPAIFELGAWDDLWSEI</sequence>
<dbReference type="SMART" id="SM00225">
    <property type="entry name" value="BTB"/>
    <property type="match status" value="1"/>
</dbReference>
<evidence type="ECO:0000313" key="2">
    <source>
        <dbReference type="EMBL" id="KAF9445757.1"/>
    </source>
</evidence>
<reference evidence="2" key="1">
    <citation type="submission" date="2020-11" db="EMBL/GenBank/DDBJ databases">
        <authorList>
            <consortium name="DOE Joint Genome Institute"/>
            <person name="Ahrendt S."/>
            <person name="Riley R."/>
            <person name="Andreopoulos W."/>
            <person name="Labutti K."/>
            <person name="Pangilinan J."/>
            <person name="Ruiz-Duenas F.J."/>
            <person name="Barrasa J.M."/>
            <person name="Sanchez-Garcia M."/>
            <person name="Camarero S."/>
            <person name="Miyauchi S."/>
            <person name="Serrano A."/>
            <person name="Linde D."/>
            <person name="Babiker R."/>
            <person name="Drula E."/>
            <person name="Ayuso-Fernandez I."/>
            <person name="Pacheco R."/>
            <person name="Padilla G."/>
            <person name="Ferreira P."/>
            <person name="Barriuso J."/>
            <person name="Kellner H."/>
            <person name="Castanera R."/>
            <person name="Alfaro M."/>
            <person name="Ramirez L."/>
            <person name="Pisabarro A.G."/>
            <person name="Kuo A."/>
            <person name="Tritt A."/>
            <person name="Lipzen A."/>
            <person name="He G."/>
            <person name="Yan M."/>
            <person name="Ng V."/>
            <person name="Cullen D."/>
            <person name="Martin F."/>
            <person name="Rosso M.-N."/>
            <person name="Henrissat B."/>
            <person name="Hibbett D."/>
            <person name="Martinez A.T."/>
            <person name="Grigoriev I.V."/>
        </authorList>
    </citation>
    <scope>NUCLEOTIDE SEQUENCE</scope>
    <source>
        <strain evidence="2">MF-IS2</strain>
    </source>
</reference>
<dbReference type="AlphaFoldDB" id="A0A9P5X721"/>
<dbReference type="InterPro" id="IPR000210">
    <property type="entry name" value="BTB/POZ_dom"/>
</dbReference>
<evidence type="ECO:0000259" key="1">
    <source>
        <dbReference type="PROSITE" id="PS50097"/>
    </source>
</evidence>
<dbReference type="CDD" id="cd18186">
    <property type="entry name" value="BTB_POZ_ZBTB_KLHL-like"/>
    <property type="match status" value="1"/>
</dbReference>
<keyword evidence="3" id="KW-1185">Reference proteome</keyword>
<proteinExistence type="predicted"/>
<gene>
    <name evidence="2" type="ORF">P691DRAFT_762233</name>
</gene>
<dbReference type="Proteomes" id="UP000807342">
    <property type="component" value="Unassembled WGS sequence"/>
</dbReference>
<organism evidence="2 3">
    <name type="scientific">Macrolepiota fuliginosa MF-IS2</name>
    <dbReference type="NCBI Taxonomy" id="1400762"/>
    <lineage>
        <taxon>Eukaryota</taxon>
        <taxon>Fungi</taxon>
        <taxon>Dikarya</taxon>
        <taxon>Basidiomycota</taxon>
        <taxon>Agaricomycotina</taxon>
        <taxon>Agaricomycetes</taxon>
        <taxon>Agaricomycetidae</taxon>
        <taxon>Agaricales</taxon>
        <taxon>Agaricineae</taxon>
        <taxon>Agaricaceae</taxon>
        <taxon>Macrolepiota</taxon>
    </lineage>
</organism>
<dbReference type="Pfam" id="PF00651">
    <property type="entry name" value="BTB"/>
    <property type="match status" value="1"/>
</dbReference>
<comment type="caution">
    <text evidence="2">The sequence shown here is derived from an EMBL/GenBank/DDBJ whole genome shotgun (WGS) entry which is preliminary data.</text>
</comment>
<name>A0A9P5X721_9AGAR</name>